<dbReference type="FunFam" id="1.10.10.10:FF:000217">
    <property type="entry name" value="Peroxisomal membrane protein PEX14"/>
    <property type="match status" value="1"/>
</dbReference>
<feature type="compositionally biased region" description="Pro residues" evidence="15">
    <location>
        <begin position="585"/>
        <end position="600"/>
    </location>
</feature>
<dbReference type="PANTHER" id="PTHR23058">
    <property type="entry name" value="PEROXISOMAL MEMBRANE PROTEIN PEX14"/>
    <property type="match status" value="1"/>
</dbReference>
<dbReference type="InterPro" id="IPR036388">
    <property type="entry name" value="WH-like_DNA-bd_sf"/>
</dbReference>
<keyword evidence="9 14" id="KW-0576">Peroxisome</keyword>
<feature type="compositionally biased region" description="Low complexity" evidence="15">
    <location>
        <begin position="249"/>
        <end position="259"/>
    </location>
</feature>
<comment type="function">
    <text evidence="12 14">Component of the PEX13-PEX14 docking complex, a translocon channel that specifically mediates the import of peroxisomal cargo proteins bound to PEX5 receptor. The PEX13-PEX14 docking complex forms a large import pore which can be opened to a diameter of about 9 nm. Mechanistically, PEX5 receptor along with cargo proteins associates with the PEX14 subunit of the PEX13-PEX14 docking complex in the cytosol, leading to the insertion of the receptor into the organelle membrane with the concomitant translocation of the cargo into the peroxisome matrix.</text>
</comment>
<feature type="compositionally biased region" description="Basic and acidic residues" evidence="15">
    <location>
        <begin position="636"/>
        <end position="648"/>
    </location>
</feature>
<feature type="region of interest" description="Disordered" evidence="15">
    <location>
        <begin position="1"/>
        <end position="32"/>
    </location>
</feature>
<evidence type="ECO:0000313" key="20">
    <source>
        <dbReference type="Proteomes" id="UP000289738"/>
    </source>
</evidence>
<dbReference type="GO" id="GO:0005102">
    <property type="term" value="F:signaling receptor binding"/>
    <property type="evidence" value="ECO:0007669"/>
    <property type="project" value="TreeGrafter"/>
</dbReference>
<feature type="compositionally biased region" description="Polar residues" evidence="15">
    <location>
        <begin position="509"/>
        <end position="526"/>
    </location>
</feature>
<feature type="compositionally biased region" description="Polar residues" evidence="15">
    <location>
        <begin position="653"/>
        <end position="663"/>
    </location>
</feature>
<evidence type="ECO:0000256" key="5">
    <source>
        <dbReference type="ARBA" id="ARBA00022927"/>
    </source>
</evidence>
<keyword evidence="6 16" id="KW-1133">Transmembrane helix</keyword>
<dbReference type="Proteomes" id="UP000289738">
    <property type="component" value="Chromosome A01"/>
</dbReference>
<feature type="transmembrane region" description="Helical" evidence="16">
    <location>
        <begin position="281"/>
        <end position="302"/>
    </location>
</feature>
<comment type="caution">
    <text evidence="19">The sequence shown here is derived from an EMBL/GenBank/DDBJ whole genome shotgun (WGS) entry which is preliminary data.</text>
</comment>
<feature type="compositionally biased region" description="Polar residues" evidence="15">
    <location>
        <begin position="574"/>
        <end position="584"/>
    </location>
</feature>
<gene>
    <name evidence="19" type="ORF">Ahy_A01g001958</name>
</gene>
<keyword evidence="20" id="KW-1185">Reference proteome</keyword>
<evidence type="ECO:0000256" key="4">
    <source>
        <dbReference type="ARBA" id="ARBA00022692"/>
    </source>
</evidence>
<name>A0A445EPS2_ARAHY</name>
<dbReference type="InterPro" id="IPR025655">
    <property type="entry name" value="PEX14"/>
</dbReference>
<evidence type="ECO:0000256" key="13">
    <source>
        <dbReference type="ARBA" id="ARBA00064754"/>
    </source>
</evidence>
<keyword evidence="3 14" id="KW-0813">Transport</keyword>
<evidence type="ECO:0000256" key="14">
    <source>
        <dbReference type="RuleBase" id="RU367032"/>
    </source>
</evidence>
<feature type="region of interest" description="Disordered" evidence="15">
    <location>
        <begin position="572"/>
        <end position="673"/>
    </location>
</feature>
<evidence type="ECO:0000256" key="1">
    <source>
        <dbReference type="ARBA" id="ARBA00004549"/>
    </source>
</evidence>
<accession>A0A445EPS2</accession>
<keyword evidence="7" id="KW-0811">Translocation</keyword>
<feature type="domain" description="Peroxisomal membrane protein PEX14 central plants" evidence="18">
    <location>
        <begin position="277"/>
        <end position="396"/>
    </location>
</feature>
<dbReference type="GO" id="GO:0016560">
    <property type="term" value="P:protein import into peroxisome matrix, docking"/>
    <property type="evidence" value="ECO:0007669"/>
    <property type="project" value="UniProtKB-UniRule"/>
</dbReference>
<dbReference type="PANTHER" id="PTHR23058:SF0">
    <property type="entry name" value="PEROXISOMAL MEMBRANE PROTEIN PEX14"/>
    <property type="match status" value="1"/>
</dbReference>
<feature type="compositionally biased region" description="Polar residues" evidence="15">
    <location>
        <begin position="622"/>
        <end position="632"/>
    </location>
</feature>
<reference evidence="19 20" key="1">
    <citation type="submission" date="2019-01" db="EMBL/GenBank/DDBJ databases">
        <title>Sequencing of cultivated peanut Arachis hypogaea provides insights into genome evolution and oil improvement.</title>
        <authorList>
            <person name="Chen X."/>
        </authorList>
    </citation>
    <scope>NUCLEOTIDE SEQUENCE [LARGE SCALE GENOMIC DNA]</scope>
    <source>
        <strain evidence="20">cv. Fuhuasheng</strain>
        <tissue evidence="19">Leaves</tissue>
    </source>
</reference>
<evidence type="ECO:0000256" key="2">
    <source>
        <dbReference type="ARBA" id="ARBA00005443"/>
    </source>
</evidence>
<dbReference type="GO" id="GO:1990429">
    <property type="term" value="C:peroxisomal importomer complex"/>
    <property type="evidence" value="ECO:0007669"/>
    <property type="project" value="TreeGrafter"/>
</dbReference>
<dbReference type="STRING" id="3818.A0A445EPS2"/>
<dbReference type="Pfam" id="PF04695">
    <property type="entry name" value="Pex14_N"/>
    <property type="match status" value="1"/>
</dbReference>
<feature type="region of interest" description="Disordered" evidence="15">
    <location>
        <begin position="224"/>
        <end position="267"/>
    </location>
</feature>
<evidence type="ECO:0000256" key="9">
    <source>
        <dbReference type="ARBA" id="ARBA00023140"/>
    </source>
</evidence>
<evidence type="ECO:0000256" key="8">
    <source>
        <dbReference type="ARBA" id="ARBA00023136"/>
    </source>
</evidence>
<protein>
    <recommendedName>
        <fullName evidence="10 14">Peroxisomal membrane protein PEX14</fullName>
    </recommendedName>
    <alternativeName>
        <fullName evidence="11 14">Peroxin-14</fullName>
    </alternativeName>
</protein>
<comment type="subunit">
    <text evidence="13">Interacts with PEX13; forming the PEX13-PEX14 docking complex. Interacts with PEX5 (via WxxxF/Y motifs).</text>
</comment>
<dbReference type="Pfam" id="PF23020">
    <property type="entry name" value="PEX14-like_2nd"/>
    <property type="match status" value="1"/>
</dbReference>
<keyword evidence="8 14" id="KW-0472">Membrane</keyword>
<evidence type="ECO:0000256" key="10">
    <source>
        <dbReference type="ARBA" id="ARBA00029502"/>
    </source>
</evidence>
<dbReference type="InterPro" id="IPR006785">
    <property type="entry name" value="Pex14_N"/>
</dbReference>
<evidence type="ECO:0000313" key="19">
    <source>
        <dbReference type="EMBL" id="RYR77464.1"/>
    </source>
</evidence>
<evidence type="ECO:0000256" key="7">
    <source>
        <dbReference type="ARBA" id="ARBA00023010"/>
    </source>
</evidence>
<evidence type="ECO:0000259" key="18">
    <source>
        <dbReference type="Pfam" id="PF23020"/>
    </source>
</evidence>
<feature type="region of interest" description="Disordered" evidence="15">
    <location>
        <begin position="505"/>
        <end position="529"/>
    </location>
</feature>
<dbReference type="EMBL" id="SDMP01000001">
    <property type="protein sequence ID" value="RYR77464.1"/>
    <property type="molecule type" value="Genomic_DNA"/>
</dbReference>
<keyword evidence="4 16" id="KW-0812">Transmembrane</keyword>
<dbReference type="GO" id="GO:0005778">
    <property type="term" value="C:peroxisomal membrane"/>
    <property type="evidence" value="ECO:0007669"/>
    <property type="project" value="UniProtKB-SubCell"/>
</dbReference>
<evidence type="ECO:0000259" key="17">
    <source>
        <dbReference type="Pfam" id="PF04695"/>
    </source>
</evidence>
<keyword evidence="5 14" id="KW-0653">Protein transport</keyword>
<comment type="subcellular location">
    <subcellularLocation>
        <location evidence="1">Peroxisome membrane</location>
        <topology evidence="1">Single-pass membrane protein</topology>
    </subcellularLocation>
</comment>
<evidence type="ECO:0000256" key="12">
    <source>
        <dbReference type="ARBA" id="ARBA00053920"/>
    </source>
</evidence>
<dbReference type="Gene3D" id="1.10.10.10">
    <property type="entry name" value="Winged helix-like DNA-binding domain superfamily/Winged helix DNA-binding domain"/>
    <property type="match status" value="1"/>
</dbReference>
<comment type="similarity">
    <text evidence="2 14">Belongs to the peroxin-14 family.</text>
</comment>
<dbReference type="AlphaFoldDB" id="A0A445EPS2"/>
<feature type="compositionally biased region" description="Polar residues" evidence="15">
    <location>
        <begin position="127"/>
        <end position="144"/>
    </location>
</feature>
<organism evidence="19 20">
    <name type="scientific">Arachis hypogaea</name>
    <name type="common">Peanut</name>
    <dbReference type="NCBI Taxonomy" id="3818"/>
    <lineage>
        <taxon>Eukaryota</taxon>
        <taxon>Viridiplantae</taxon>
        <taxon>Streptophyta</taxon>
        <taxon>Embryophyta</taxon>
        <taxon>Tracheophyta</taxon>
        <taxon>Spermatophyta</taxon>
        <taxon>Magnoliopsida</taxon>
        <taxon>eudicotyledons</taxon>
        <taxon>Gunneridae</taxon>
        <taxon>Pentapetalae</taxon>
        <taxon>rosids</taxon>
        <taxon>fabids</taxon>
        <taxon>Fabales</taxon>
        <taxon>Fabaceae</taxon>
        <taxon>Papilionoideae</taxon>
        <taxon>50 kb inversion clade</taxon>
        <taxon>dalbergioids sensu lato</taxon>
        <taxon>Dalbergieae</taxon>
        <taxon>Pterocarpus clade</taxon>
        <taxon>Arachis</taxon>
    </lineage>
</organism>
<evidence type="ECO:0000256" key="16">
    <source>
        <dbReference type="SAM" id="Phobius"/>
    </source>
</evidence>
<feature type="compositionally biased region" description="Polar residues" evidence="15">
    <location>
        <begin position="153"/>
        <end position="169"/>
    </location>
</feature>
<feature type="domain" description="Peroxisome membrane anchor protein Pex14p N-terminal" evidence="17">
    <location>
        <begin position="179"/>
        <end position="223"/>
    </location>
</feature>
<evidence type="ECO:0000256" key="3">
    <source>
        <dbReference type="ARBA" id="ARBA00022448"/>
    </source>
</evidence>
<evidence type="ECO:0000256" key="6">
    <source>
        <dbReference type="ARBA" id="ARBA00022989"/>
    </source>
</evidence>
<evidence type="ECO:0000256" key="15">
    <source>
        <dbReference type="SAM" id="MobiDB-lite"/>
    </source>
</evidence>
<feature type="compositionally biased region" description="Polar residues" evidence="15">
    <location>
        <begin position="229"/>
        <end position="248"/>
    </location>
</feature>
<proteinExistence type="inferred from homology"/>
<feature type="region of interest" description="Disordered" evidence="15">
    <location>
        <begin position="122"/>
        <end position="169"/>
    </location>
</feature>
<evidence type="ECO:0000256" key="11">
    <source>
        <dbReference type="ARBA" id="ARBA00029691"/>
    </source>
</evidence>
<dbReference type="InterPro" id="IPR054154">
    <property type="entry name" value="PEX14-like_M_plants"/>
</dbReference>
<sequence>MAKRSDSSRGTVHTLAQYYSPDPSKPKRPIPEVGLHHLPDLIKRGRARHKLLPKEVGFDMSWQITLIQISTTPYSFTYITRTEAPRLGPWTKRQHARCVVVDTQIELFNLCTSKSCNRMAHRRKQQLRTSMATQSPTQNQNQGAESAEPAANVDQQGATEEPVKQSSTPLVFVNSEPMREEQVQNAVKFLSHPKVKGSPVMYRRSFLERKGLTKEEIDEAFRRVPDSAPTVQTGGVTQDGQVKSSSNIQQQAQPQALQPGLSASAGVNTSSATLSRSRFHWSHALIAIGVLAASGAGTAIVVKNSILPRLKSWIRKVVIEEDDEELKKLNRKPTLVEEAAQAAKSAAAAAADVAKASQDMLISKEEEKKLFVEVVSLLDKQVQEMKSMTNALRRIEAKMKISGLQISICNSPLYICQKCCRWVLIEYVLYQIMGENIATDGEYFLLVQEDLRVTQTNTKQLIVNGKADYDLHSVRSTSPPVSYEPPSSLHPKSYMEIMNMVQRGEKPSNTRPWEVSQVQNSSTQVPYAQGNGEYLNSKVQDSTQSNGDGDDALPWWQRRNVRIREIGNEAEYNGNGSSYGAASNQPPPQRTWVPPQPPPIAMAEAAEAIRRPKPAAQKDQMSDTQSVGNSSDVSDEVTRIPRRSESEGAVKGGSSSSIPSTVEIQEDQELRRE</sequence>